<gene>
    <name evidence="1" type="ORF">S01H1_52501</name>
</gene>
<feature type="non-terminal residue" evidence="1">
    <location>
        <position position="35"/>
    </location>
</feature>
<sequence>MTYLIINYMDKKILDVCCGGRTFWFNKKHPDTVYV</sequence>
<organism evidence="1">
    <name type="scientific">marine sediment metagenome</name>
    <dbReference type="NCBI Taxonomy" id="412755"/>
    <lineage>
        <taxon>unclassified sequences</taxon>
        <taxon>metagenomes</taxon>
        <taxon>ecological metagenomes</taxon>
    </lineage>
</organism>
<dbReference type="AlphaFoldDB" id="X0VE28"/>
<proteinExistence type="predicted"/>
<accession>X0VE28</accession>
<dbReference type="EMBL" id="BARS01033935">
    <property type="protein sequence ID" value="GAG16600.1"/>
    <property type="molecule type" value="Genomic_DNA"/>
</dbReference>
<protein>
    <submittedName>
        <fullName evidence="1">Uncharacterized protein</fullName>
    </submittedName>
</protein>
<reference evidence="1" key="1">
    <citation type="journal article" date="2014" name="Front. Microbiol.">
        <title>High frequency of phylogenetically diverse reductive dehalogenase-homologous genes in deep subseafloor sedimentary metagenomes.</title>
        <authorList>
            <person name="Kawai M."/>
            <person name="Futagami T."/>
            <person name="Toyoda A."/>
            <person name="Takaki Y."/>
            <person name="Nishi S."/>
            <person name="Hori S."/>
            <person name="Arai W."/>
            <person name="Tsubouchi T."/>
            <person name="Morono Y."/>
            <person name="Uchiyama I."/>
            <person name="Ito T."/>
            <person name="Fujiyama A."/>
            <person name="Inagaki F."/>
            <person name="Takami H."/>
        </authorList>
    </citation>
    <scope>NUCLEOTIDE SEQUENCE</scope>
    <source>
        <strain evidence="1">Expedition CK06-06</strain>
    </source>
</reference>
<evidence type="ECO:0000313" key="1">
    <source>
        <dbReference type="EMBL" id="GAG16600.1"/>
    </source>
</evidence>
<comment type="caution">
    <text evidence="1">The sequence shown here is derived from an EMBL/GenBank/DDBJ whole genome shotgun (WGS) entry which is preliminary data.</text>
</comment>
<name>X0VE28_9ZZZZ</name>